<proteinExistence type="predicted"/>
<dbReference type="AlphaFoldDB" id="A0A0C9WAW7"/>
<dbReference type="SUPFAM" id="SSF48452">
    <property type="entry name" value="TPR-like"/>
    <property type="match status" value="1"/>
</dbReference>
<accession>A0A0C9WAW7</accession>
<dbReference type="SUPFAM" id="SSF81901">
    <property type="entry name" value="HCP-like"/>
    <property type="match status" value="1"/>
</dbReference>
<gene>
    <name evidence="2" type="ORF">HYDPIDRAFT_98126</name>
</gene>
<sequence length="1085" mass="121947">MRFKRQGRVQDLEESIQRGRAISLSYPNDFVILNNLANTLSTRYEQRGDGKDLDEAIQHHRVALQLVPGGHPYHSSSLNNLAHALFMRFKQRGDGKDLDEAIQHHRDALQLIPEGHALRSGSLSNLANALSARFEQRGDGKDLDEAIQHHRVALQLRPEGHLDRFASLNNLAAALSMQFTQRGDGKDLDEAIRHHRVALQLMHEGHPDRVASLNNLASVLFTRFKQRGDGKDLDEAIQHHQVVLRLMPEGHPLRSGSLNNLANALSARLEQRGNRVDLDEAIRHHRVALRLTPEGHLDRSSLLNSLACALFMQFEQRGDGKDLDEAVQHYRLALQLTSEGCALHSVLLNNLANALFTRFEHRGDGKDLDEAIQHHRVALQLTPEGHLDRSSSLNNLACALFMRCERRGDGKDLDEAIQHHRAALQLIPDGHPEHSSLLNNLANALFTRFKQRRDGKDLDEAIQHHRDALQLIPECHPLRSGSLNNLANALSMRFEQRGDGKDLDDAIQRLRVALQLRPEAHLYSHVNLARIHLALWRSHHTAQDLDDAMDHYRVAAQCAPAGLLRRLQSSLQWVKDAEEHQHTSALDAYAQSLQLLDSHISATTSVSSRHQARKLFPQDLSVNAASCALRRGDVCCAVELLEQGRALHWAQISRFRTSLDDLHSRDPRAEVLVKRFRDLSVMLNRPAQTSHDKSRSITTVEAEAQHYRDLVEEWNKVVEEIRTFEGFSRFLLPPLFADLREAACEGPIIILNASKFSCDAIIVLHRRSLVHLRLGITSEEIRDLVVNLLQNIHRVHGEYDTFEGVMGKLWQKAIHPVVRELKRFARKDSRIWWCPTSLFTALPLHSAGEYERASGSQVLSKLFVSSYTPSLVALSKARTHPKTTSGIKFAAIGQAKPSFGSWKPLNYVHPEVEEIEKLLPKSPVLFTKLTSSESTQQQALRTLQNHQWFHLSCHGKQDLEEPFQSHFAMRDGPLSLLDIINADISGHEFAFLSACETAMGDLSAPDEVIHLAAGLQFMGVKSVIGTLWSVGDKVAYDLVSAFYKEFCKDGAIDCTMAARALHKAVALLAHDVPLEAQAMFIHIGL</sequence>
<evidence type="ECO:0000313" key="2">
    <source>
        <dbReference type="EMBL" id="KIJ60746.1"/>
    </source>
</evidence>
<dbReference type="InterPro" id="IPR011990">
    <property type="entry name" value="TPR-like_helical_dom_sf"/>
</dbReference>
<dbReference type="HOGENOM" id="CLU_001305_0_1_1"/>
<dbReference type="PANTHER" id="PTHR19959">
    <property type="entry name" value="KINESIN LIGHT CHAIN"/>
    <property type="match status" value="1"/>
</dbReference>
<reference evidence="2 3" key="1">
    <citation type="submission" date="2014-04" db="EMBL/GenBank/DDBJ databases">
        <title>Evolutionary Origins and Diversification of the Mycorrhizal Mutualists.</title>
        <authorList>
            <consortium name="DOE Joint Genome Institute"/>
            <consortium name="Mycorrhizal Genomics Consortium"/>
            <person name="Kohler A."/>
            <person name="Kuo A."/>
            <person name="Nagy L.G."/>
            <person name="Floudas D."/>
            <person name="Copeland A."/>
            <person name="Barry K.W."/>
            <person name="Cichocki N."/>
            <person name="Veneault-Fourrey C."/>
            <person name="LaButti K."/>
            <person name="Lindquist E.A."/>
            <person name="Lipzen A."/>
            <person name="Lundell T."/>
            <person name="Morin E."/>
            <person name="Murat C."/>
            <person name="Riley R."/>
            <person name="Ohm R."/>
            <person name="Sun H."/>
            <person name="Tunlid A."/>
            <person name="Henrissat B."/>
            <person name="Grigoriev I.V."/>
            <person name="Hibbett D.S."/>
            <person name="Martin F."/>
        </authorList>
    </citation>
    <scope>NUCLEOTIDE SEQUENCE [LARGE SCALE GENOMIC DNA]</scope>
    <source>
        <strain evidence="2 3">MD-312</strain>
    </source>
</reference>
<dbReference type="Gene3D" id="1.25.40.10">
    <property type="entry name" value="Tetratricopeptide repeat domain"/>
    <property type="match status" value="4"/>
</dbReference>
<dbReference type="InterPro" id="IPR019734">
    <property type="entry name" value="TPR_rpt"/>
</dbReference>
<dbReference type="InterPro" id="IPR024983">
    <property type="entry name" value="CHAT_dom"/>
</dbReference>
<feature type="domain" description="CHAT" evidence="1">
    <location>
        <begin position="807"/>
        <end position="1066"/>
    </location>
</feature>
<dbReference type="PANTHER" id="PTHR19959:SF119">
    <property type="entry name" value="FUNGAL LIPASE-LIKE DOMAIN-CONTAINING PROTEIN"/>
    <property type="match status" value="1"/>
</dbReference>
<evidence type="ECO:0000313" key="3">
    <source>
        <dbReference type="Proteomes" id="UP000053820"/>
    </source>
</evidence>
<dbReference type="SMART" id="SM00028">
    <property type="entry name" value="TPR"/>
    <property type="match status" value="6"/>
</dbReference>
<protein>
    <recommendedName>
        <fullName evidence="1">CHAT domain-containing protein</fullName>
    </recommendedName>
</protein>
<name>A0A0C9WAW7_9AGAM</name>
<evidence type="ECO:0000259" key="1">
    <source>
        <dbReference type="Pfam" id="PF12770"/>
    </source>
</evidence>
<dbReference type="EMBL" id="KN839869">
    <property type="protein sequence ID" value="KIJ60746.1"/>
    <property type="molecule type" value="Genomic_DNA"/>
</dbReference>
<dbReference type="Pfam" id="PF12770">
    <property type="entry name" value="CHAT"/>
    <property type="match status" value="1"/>
</dbReference>
<keyword evidence="3" id="KW-1185">Reference proteome</keyword>
<dbReference type="Proteomes" id="UP000053820">
    <property type="component" value="Unassembled WGS sequence"/>
</dbReference>
<dbReference type="OrthoDB" id="9991317at2759"/>
<organism evidence="2 3">
    <name type="scientific">Hydnomerulius pinastri MD-312</name>
    <dbReference type="NCBI Taxonomy" id="994086"/>
    <lineage>
        <taxon>Eukaryota</taxon>
        <taxon>Fungi</taxon>
        <taxon>Dikarya</taxon>
        <taxon>Basidiomycota</taxon>
        <taxon>Agaricomycotina</taxon>
        <taxon>Agaricomycetes</taxon>
        <taxon>Agaricomycetidae</taxon>
        <taxon>Boletales</taxon>
        <taxon>Boletales incertae sedis</taxon>
        <taxon>Leucogyrophana</taxon>
    </lineage>
</organism>